<dbReference type="RefSeq" id="XP_056503306.1">
    <property type="nucleotide sequence ID" value="XM_056640812.1"/>
</dbReference>
<protein>
    <submittedName>
        <fullName evidence="1">Rerric reductase like transmembrane component</fullName>
    </submittedName>
</protein>
<organism evidence="1 2">
    <name type="scientific">Penicillium citrinum</name>
    <dbReference type="NCBI Taxonomy" id="5077"/>
    <lineage>
        <taxon>Eukaryota</taxon>
        <taxon>Fungi</taxon>
        <taxon>Dikarya</taxon>
        <taxon>Ascomycota</taxon>
        <taxon>Pezizomycotina</taxon>
        <taxon>Eurotiomycetes</taxon>
        <taxon>Eurotiomycetidae</taxon>
        <taxon>Eurotiales</taxon>
        <taxon>Aspergillaceae</taxon>
        <taxon>Penicillium</taxon>
    </lineage>
</organism>
<dbReference type="OrthoDB" id="4494341at2759"/>
<reference evidence="1" key="2">
    <citation type="journal article" date="2023" name="IMA Fungus">
        <title>Comparative genomic study of the Penicillium genus elucidates a diverse pangenome and 15 lateral gene transfer events.</title>
        <authorList>
            <person name="Petersen C."/>
            <person name="Sorensen T."/>
            <person name="Nielsen M.R."/>
            <person name="Sondergaard T.E."/>
            <person name="Sorensen J.L."/>
            <person name="Fitzpatrick D.A."/>
            <person name="Frisvad J.C."/>
            <person name="Nielsen K.L."/>
        </authorList>
    </citation>
    <scope>NUCLEOTIDE SEQUENCE</scope>
    <source>
        <strain evidence="1">IBT 23319</strain>
    </source>
</reference>
<evidence type="ECO:0000313" key="2">
    <source>
        <dbReference type="Proteomes" id="UP001147733"/>
    </source>
</evidence>
<gene>
    <name evidence="1" type="ORF">N7469_001892</name>
</gene>
<dbReference type="GeneID" id="81379979"/>
<dbReference type="Proteomes" id="UP001147733">
    <property type="component" value="Unassembled WGS sequence"/>
</dbReference>
<evidence type="ECO:0000313" key="1">
    <source>
        <dbReference type="EMBL" id="KAJ5240301.1"/>
    </source>
</evidence>
<dbReference type="EMBL" id="JAPQKT010000002">
    <property type="protein sequence ID" value="KAJ5240301.1"/>
    <property type="molecule type" value="Genomic_DNA"/>
</dbReference>
<dbReference type="AlphaFoldDB" id="A0A9W9P981"/>
<accession>A0A9W9P981</accession>
<reference evidence="1" key="1">
    <citation type="submission" date="2022-11" db="EMBL/GenBank/DDBJ databases">
        <authorList>
            <person name="Petersen C."/>
        </authorList>
    </citation>
    <scope>NUCLEOTIDE SEQUENCE</scope>
    <source>
        <strain evidence="1">IBT 23319</strain>
    </source>
</reference>
<comment type="caution">
    <text evidence="1">The sequence shown here is derived from an EMBL/GenBank/DDBJ whole genome shotgun (WGS) entry which is preliminary data.</text>
</comment>
<keyword evidence="2" id="KW-1185">Reference proteome</keyword>
<keyword evidence="1" id="KW-0812">Transmembrane</keyword>
<keyword evidence="1" id="KW-0472">Membrane</keyword>
<sequence length="96" mass="10825">MGIKMLEISFYIKFNSPKEAFGIRAPIYNGEPDYEAIVSEESTGVKIPRVTNTKEEQGKTLVLVSARSGVRDRLRAAVNIQSNRKVCLYETDFQPN</sequence>
<proteinExistence type="predicted"/>
<name>A0A9W9P981_PENCI</name>